<keyword evidence="3" id="KW-1185">Reference proteome</keyword>
<protein>
    <submittedName>
        <fullName evidence="2">Endonuclease/exonuclease/phosphatase family protein</fullName>
    </submittedName>
</protein>
<dbReference type="Pfam" id="PF03372">
    <property type="entry name" value="Exo_endo_phos"/>
    <property type="match status" value="1"/>
</dbReference>
<dbReference type="GO" id="GO:0004519">
    <property type="term" value="F:endonuclease activity"/>
    <property type="evidence" value="ECO:0007669"/>
    <property type="project" value="UniProtKB-KW"/>
</dbReference>
<proteinExistence type="predicted"/>
<dbReference type="Proteomes" id="UP000237662">
    <property type="component" value="Unassembled WGS sequence"/>
</dbReference>
<accession>A0A2S6IA33</accession>
<keyword evidence="2" id="KW-0255">Endonuclease</keyword>
<dbReference type="InterPro" id="IPR036691">
    <property type="entry name" value="Endo/exonu/phosph_ase_sf"/>
</dbReference>
<dbReference type="GO" id="GO:0004527">
    <property type="term" value="F:exonuclease activity"/>
    <property type="evidence" value="ECO:0007669"/>
    <property type="project" value="UniProtKB-KW"/>
</dbReference>
<comment type="caution">
    <text evidence="2">The sequence shown here is derived from an EMBL/GenBank/DDBJ whole genome shotgun (WGS) entry which is preliminary data.</text>
</comment>
<dbReference type="RefSeq" id="WP_146088739.1">
    <property type="nucleotide sequence ID" value="NZ_PTJC01000005.1"/>
</dbReference>
<dbReference type="AlphaFoldDB" id="A0A2S6IA33"/>
<keyword evidence="2" id="KW-0269">Exonuclease</keyword>
<evidence type="ECO:0000259" key="1">
    <source>
        <dbReference type="Pfam" id="PF03372"/>
    </source>
</evidence>
<dbReference type="SUPFAM" id="SSF56219">
    <property type="entry name" value="DNase I-like"/>
    <property type="match status" value="1"/>
</dbReference>
<feature type="domain" description="Endonuclease/exonuclease/phosphatase" evidence="1">
    <location>
        <begin position="5"/>
        <end position="206"/>
    </location>
</feature>
<dbReference type="OrthoDB" id="2079671at2"/>
<reference evidence="2 3" key="1">
    <citation type="submission" date="2018-02" db="EMBL/GenBank/DDBJ databases">
        <title>Genomic Encyclopedia of Archaeal and Bacterial Type Strains, Phase II (KMG-II): from individual species to whole genera.</title>
        <authorList>
            <person name="Goeker M."/>
        </authorList>
    </citation>
    <scope>NUCLEOTIDE SEQUENCE [LARGE SCALE GENOMIC DNA]</scope>
    <source>
        <strain evidence="2 3">DSM 29526</strain>
    </source>
</reference>
<sequence>MRVTTWNLDHPIQNTKRFDSIRDYLLHLDADVLILTEANAALHLPGYTAVFSEESPYLRRGRNMDPPNRYHQVGIYAKGELRKLPEIHDINEVAAEVDGLRVYGCVFTIKDRWATWSDKTYRDRVQEQCAVIRQLAGSDFLLAGDFNFRGTGSYNRVGAKRVRELAVATGLAWPTEREDRSVQHLLHSPDLQLRYSIDDPVTLSDHPVVWGTLAL</sequence>
<evidence type="ECO:0000313" key="3">
    <source>
        <dbReference type="Proteomes" id="UP000237662"/>
    </source>
</evidence>
<name>A0A2S6IA33_9BACT</name>
<keyword evidence="2" id="KW-0540">Nuclease</keyword>
<gene>
    <name evidence="2" type="ORF">CLV84_1331</name>
</gene>
<organism evidence="2 3">
    <name type="scientific">Neolewinella xylanilytica</name>
    <dbReference type="NCBI Taxonomy" id="1514080"/>
    <lineage>
        <taxon>Bacteria</taxon>
        <taxon>Pseudomonadati</taxon>
        <taxon>Bacteroidota</taxon>
        <taxon>Saprospiria</taxon>
        <taxon>Saprospirales</taxon>
        <taxon>Lewinellaceae</taxon>
        <taxon>Neolewinella</taxon>
    </lineage>
</organism>
<dbReference type="EMBL" id="PTJC01000005">
    <property type="protein sequence ID" value="PPK88364.1"/>
    <property type="molecule type" value="Genomic_DNA"/>
</dbReference>
<keyword evidence="2" id="KW-0378">Hydrolase</keyword>
<dbReference type="InterPro" id="IPR005135">
    <property type="entry name" value="Endo/exonuclease/phosphatase"/>
</dbReference>
<evidence type="ECO:0000313" key="2">
    <source>
        <dbReference type="EMBL" id="PPK88364.1"/>
    </source>
</evidence>
<dbReference type="Gene3D" id="3.60.10.10">
    <property type="entry name" value="Endonuclease/exonuclease/phosphatase"/>
    <property type="match status" value="1"/>
</dbReference>